<dbReference type="Proteomes" id="UP000053095">
    <property type="component" value="Unassembled WGS sequence"/>
</dbReference>
<evidence type="ECO:0000256" key="3">
    <source>
        <dbReference type="ARBA" id="ARBA00023015"/>
    </source>
</evidence>
<keyword evidence="2" id="KW-0862">Zinc</keyword>
<organism evidence="8 9">
    <name type="scientific">Talaromyces pinophilus</name>
    <name type="common">Penicillium pinophilum</name>
    <dbReference type="NCBI Taxonomy" id="128442"/>
    <lineage>
        <taxon>Eukaryota</taxon>
        <taxon>Fungi</taxon>
        <taxon>Dikarya</taxon>
        <taxon>Ascomycota</taxon>
        <taxon>Pezizomycotina</taxon>
        <taxon>Eurotiomycetes</taxon>
        <taxon>Eurotiomycetidae</taxon>
        <taxon>Eurotiales</taxon>
        <taxon>Trichocomaceae</taxon>
        <taxon>Talaromyces</taxon>
        <taxon>Talaromyces sect. Talaromyces</taxon>
    </lineage>
</organism>
<evidence type="ECO:0000259" key="7">
    <source>
        <dbReference type="SMART" id="SM00906"/>
    </source>
</evidence>
<keyword evidence="9" id="KW-1185">Reference proteome</keyword>
<accession>A0A6V8H8S8</accession>
<dbReference type="PANTHER" id="PTHR31944">
    <property type="entry name" value="HEME-RESPONSIVE ZINC FINGER TRANSCRIPTION FACTOR HAP1"/>
    <property type="match status" value="1"/>
</dbReference>
<keyword evidence="4" id="KW-0238">DNA-binding</keyword>
<keyword evidence="6" id="KW-0539">Nucleus</keyword>
<evidence type="ECO:0000256" key="2">
    <source>
        <dbReference type="ARBA" id="ARBA00022833"/>
    </source>
</evidence>
<dbReference type="SMART" id="SM00906">
    <property type="entry name" value="Fungal_trans"/>
    <property type="match status" value="1"/>
</dbReference>
<comment type="caution">
    <text evidence="8">The sequence shown here is derived from an EMBL/GenBank/DDBJ whole genome shotgun (WGS) entry which is preliminary data.</text>
</comment>
<evidence type="ECO:0000256" key="5">
    <source>
        <dbReference type="ARBA" id="ARBA00023163"/>
    </source>
</evidence>
<protein>
    <submittedName>
        <fullName evidence="8">C6 transcription factor</fullName>
    </submittedName>
</protein>
<gene>
    <name evidence="8" type="ORF">TCE0_024r07312</name>
</gene>
<proteinExistence type="predicted"/>
<dbReference type="GO" id="GO:0001228">
    <property type="term" value="F:DNA-binding transcription activator activity, RNA polymerase II-specific"/>
    <property type="evidence" value="ECO:0007669"/>
    <property type="project" value="TreeGrafter"/>
</dbReference>
<evidence type="ECO:0000256" key="6">
    <source>
        <dbReference type="ARBA" id="ARBA00023242"/>
    </source>
</evidence>
<evidence type="ECO:0000313" key="9">
    <source>
        <dbReference type="Proteomes" id="UP000053095"/>
    </source>
</evidence>
<dbReference type="AlphaFoldDB" id="A0A6V8H8S8"/>
<dbReference type="PANTHER" id="PTHR31944:SF129">
    <property type="entry name" value="ASPYRIDONES CLUSTER REGULATOR APDR-RELATED"/>
    <property type="match status" value="1"/>
</dbReference>
<dbReference type="EMBL" id="DF933820">
    <property type="protein sequence ID" value="GAM37410.1"/>
    <property type="molecule type" value="Genomic_DNA"/>
</dbReference>
<dbReference type="Pfam" id="PF04082">
    <property type="entry name" value="Fungal_trans"/>
    <property type="match status" value="1"/>
</dbReference>
<dbReference type="GO" id="GO:0008270">
    <property type="term" value="F:zinc ion binding"/>
    <property type="evidence" value="ECO:0007669"/>
    <property type="project" value="InterPro"/>
</dbReference>
<evidence type="ECO:0000256" key="4">
    <source>
        <dbReference type="ARBA" id="ARBA00023125"/>
    </source>
</evidence>
<dbReference type="GO" id="GO:0005634">
    <property type="term" value="C:nucleus"/>
    <property type="evidence" value="ECO:0007669"/>
    <property type="project" value="TreeGrafter"/>
</dbReference>
<evidence type="ECO:0000313" key="8">
    <source>
        <dbReference type="EMBL" id="GAM37410.1"/>
    </source>
</evidence>
<keyword evidence="3" id="KW-0805">Transcription regulation</keyword>
<feature type="domain" description="Xylanolytic transcriptional activator regulatory" evidence="7">
    <location>
        <begin position="105"/>
        <end position="179"/>
    </location>
</feature>
<dbReference type="GO" id="GO:0006351">
    <property type="term" value="P:DNA-templated transcription"/>
    <property type="evidence" value="ECO:0007669"/>
    <property type="project" value="InterPro"/>
</dbReference>
<dbReference type="InterPro" id="IPR051430">
    <property type="entry name" value="Fungal_TF_Env_Response"/>
</dbReference>
<sequence>MFESCYRIIFQPSFLAEYKSFLERPESAESAFLLQLSLVLAAAGRVHSDADVCHDIAGKSQNWIHISQTWLSAPLEKDRLTLKSIQVQCLLLLCRQIYYVGADLVWISTGSLMRMAMHMGLHLDPDHLGEMNELQKQIRRRLWYTILEMNAQAALDSGMSPMIHDGDYNTQPPSNVSDRDLLHTTGQQQQEEEALDGLFKSSNQSSIQSILAESLPLRLEVTRLINSLQDEPTYDHILTIGKKLALASGEATANLDRATSRINDLPARQFAQSHCSHLIRRFTLCLHFVYAIKSKRNPLYSHSQRVCLEAALDIISLLDDNLYGRLLLSGGGMFRDISTRAAILIFLELSPDAEAEVSSLTKRRYREHQGLLLQYAQRLVQYAEDRIREGETSVKTYVYLRLMMAHAEARFKDSSFTENDMKEILREGFDKCQTMLKDRLANVNKINVYDDSWTLNEANDTSYSEFQTDNLGIANEVNIDFDFLSDQLPSQWMDQNWF</sequence>
<name>A0A6V8H8S8_TALPI</name>
<keyword evidence="5" id="KW-0804">Transcription</keyword>
<keyword evidence="1" id="KW-0479">Metal-binding</keyword>
<dbReference type="GO" id="GO:0000978">
    <property type="term" value="F:RNA polymerase II cis-regulatory region sequence-specific DNA binding"/>
    <property type="evidence" value="ECO:0007669"/>
    <property type="project" value="TreeGrafter"/>
</dbReference>
<evidence type="ECO:0000256" key="1">
    <source>
        <dbReference type="ARBA" id="ARBA00022723"/>
    </source>
</evidence>
<dbReference type="CDD" id="cd12148">
    <property type="entry name" value="fungal_TF_MHR"/>
    <property type="match status" value="1"/>
</dbReference>
<dbReference type="InterPro" id="IPR007219">
    <property type="entry name" value="XnlR_reg_dom"/>
</dbReference>
<reference evidence="9" key="1">
    <citation type="journal article" date="2015" name="Genome Announc.">
        <title>Draft genome sequence of Talaromyces cellulolyticus strain Y-94, a source of lignocellulosic biomass-degrading enzymes.</title>
        <authorList>
            <person name="Fujii T."/>
            <person name="Koike H."/>
            <person name="Sawayama S."/>
            <person name="Yano S."/>
            <person name="Inoue H."/>
        </authorList>
    </citation>
    <scope>NUCLEOTIDE SEQUENCE [LARGE SCALE GENOMIC DNA]</scope>
    <source>
        <strain evidence="9">Y-94</strain>
    </source>
</reference>